<dbReference type="GO" id="GO:0002161">
    <property type="term" value="F:aminoacyl-tRNA deacylase activity"/>
    <property type="evidence" value="ECO:0007669"/>
    <property type="project" value="InterPro"/>
</dbReference>
<gene>
    <name evidence="6" type="ORF">C41B8_07317</name>
</gene>
<comment type="similarity">
    <text evidence="1 4">Belongs to the prolyl-tRNA editing family. YbaK/EbsC subfamily.</text>
</comment>
<reference evidence="6 7" key="1">
    <citation type="submission" date="2013-03" db="EMBL/GenBank/DDBJ databases">
        <title>Salinisphaera hydrothermalis C41B8 Genome Sequencing.</title>
        <authorList>
            <person name="Li C."/>
            <person name="Lai Q."/>
            <person name="Shao Z."/>
        </authorList>
    </citation>
    <scope>NUCLEOTIDE SEQUENCE [LARGE SCALE GENOMIC DNA]</scope>
    <source>
        <strain evidence="6 7">C41B8</strain>
    </source>
</reference>
<evidence type="ECO:0000256" key="1">
    <source>
        <dbReference type="ARBA" id="ARBA00009798"/>
    </source>
</evidence>
<protein>
    <recommendedName>
        <fullName evidence="4">Cys-tRNA(Pro)/Cys-tRNA(Cys) deacylase</fullName>
        <ecNumber evidence="4">4.2.-.-</ecNumber>
    </recommendedName>
</protein>
<keyword evidence="2 4" id="KW-0648">Protein biosynthesis</keyword>
<dbReference type="InterPro" id="IPR007214">
    <property type="entry name" value="YbaK/aa-tRNA-synth-assoc-dom"/>
</dbReference>
<dbReference type="STRING" id="1304275.C41B8_07317"/>
<dbReference type="EC" id="4.2.-.-" evidence="4"/>
<keyword evidence="3 4" id="KW-0456">Lyase</keyword>
<dbReference type="PANTHER" id="PTHR30411:SF0">
    <property type="entry name" value="CYS-TRNA(PRO)_CYS-TRNA(CYS) DEACYLASE YBAK"/>
    <property type="match status" value="1"/>
</dbReference>
<keyword evidence="7" id="KW-1185">Reference proteome</keyword>
<dbReference type="InterPro" id="IPR004369">
    <property type="entry name" value="Prolyl-tRNA_editing_YbaK/EbsC"/>
</dbReference>
<dbReference type="PATRIC" id="fig|1304275.5.peg.1495"/>
<dbReference type="AlphaFoldDB" id="A0A084IN02"/>
<dbReference type="Pfam" id="PF04073">
    <property type="entry name" value="tRNA_edit"/>
    <property type="match status" value="1"/>
</dbReference>
<proteinExistence type="inferred from homology"/>
<evidence type="ECO:0000313" key="6">
    <source>
        <dbReference type="EMBL" id="KEZ78086.1"/>
    </source>
</evidence>
<evidence type="ECO:0000259" key="5">
    <source>
        <dbReference type="Pfam" id="PF04073"/>
    </source>
</evidence>
<dbReference type="GO" id="GO:0016829">
    <property type="term" value="F:lyase activity"/>
    <property type="evidence" value="ECO:0007669"/>
    <property type="project" value="UniProtKB-KW"/>
</dbReference>
<name>A0A084IN02_SALHC</name>
<dbReference type="GO" id="GO:0006412">
    <property type="term" value="P:translation"/>
    <property type="evidence" value="ECO:0007669"/>
    <property type="project" value="UniProtKB-KW"/>
</dbReference>
<dbReference type="PIRSF" id="PIRSF006181">
    <property type="entry name" value="EbsC_YbaK"/>
    <property type="match status" value="1"/>
</dbReference>
<dbReference type="SUPFAM" id="SSF55826">
    <property type="entry name" value="YbaK/ProRS associated domain"/>
    <property type="match status" value="1"/>
</dbReference>
<dbReference type="CDD" id="cd00002">
    <property type="entry name" value="YbaK_deacylase"/>
    <property type="match status" value="1"/>
</dbReference>
<organism evidence="6 7">
    <name type="scientific">Salinisphaera hydrothermalis (strain C41B8)</name>
    <dbReference type="NCBI Taxonomy" id="1304275"/>
    <lineage>
        <taxon>Bacteria</taxon>
        <taxon>Pseudomonadati</taxon>
        <taxon>Pseudomonadota</taxon>
        <taxon>Gammaproteobacteria</taxon>
        <taxon>Salinisphaerales</taxon>
        <taxon>Salinisphaeraceae</taxon>
        <taxon>Salinisphaera</taxon>
    </lineage>
</organism>
<dbReference type="NCBIfam" id="TIGR00011">
    <property type="entry name" value="YbaK_EbsC"/>
    <property type="match status" value="1"/>
</dbReference>
<dbReference type="Gene3D" id="3.90.960.10">
    <property type="entry name" value="YbaK/aminoacyl-tRNA synthetase-associated domain"/>
    <property type="match status" value="1"/>
</dbReference>
<comment type="caution">
    <text evidence="6">The sequence shown here is derived from an EMBL/GenBank/DDBJ whole genome shotgun (WGS) entry which is preliminary data.</text>
</comment>
<evidence type="ECO:0000313" key="7">
    <source>
        <dbReference type="Proteomes" id="UP000028302"/>
    </source>
</evidence>
<dbReference type="PANTHER" id="PTHR30411">
    <property type="entry name" value="CYTOPLASMIC PROTEIN"/>
    <property type="match status" value="1"/>
</dbReference>
<dbReference type="OrthoDB" id="9809296at2"/>
<evidence type="ECO:0000256" key="3">
    <source>
        <dbReference type="ARBA" id="ARBA00023239"/>
    </source>
</evidence>
<dbReference type="eggNOG" id="COG2606">
    <property type="taxonomic scope" value="Bacteria"/>
</dbReference>
<feature type="domain" description="YbaK/aminoacyl-tRNA synthetase-associated" evidence="5">
    <location>
        <begin position="55"/>
        <end position="167"/>
    </location>
</feature>
<dbReference type="InterPro" id="IPR036754">
    <property type="entry name" value="YbaK/aa-tRNA-synt-asso_dom_sf"/>
</dbReference>
<evidence type="ECO:0000256" key="2">
    <source>
        <dbReference type="ARBA" id="ARBA00022917"/>
    </source>
</evidence>
<sequence length="180" mass="18585">MPGSRAPGRGATITNRPVVGAVVVTPAIKILEAAGIAHDVTRYDASQAEGDYGIDASNQLGLSPDEVFKTLVAETDAHAFVVGIVPVSGRLDLKKLAAAVRAKKTFMADPAAVEKMTGYVLGGVSPLGQKKRLPTVIDASAQARPRIHVSGGRRGLEISLAPDDLAALTGAQFADIAHAQ</sequence>
<accession>A0A084IN02</accession>
<evidence type="ECO:0000256" key="4">
    <source>
        <dbReference type="PIRNR" id="PIRNR006181"/>
    </source>
</evidence>
<dbReference type="EMBL" id="APNK01000007">
    <property type="protein sequence ID" value="KEZ78086.1"/>
    <property type="molecule type" value="Genomic_DNA"/>
</dbReference>
<dbReference type="Proteomes" id="UP000028302">
    <property type="component" value="Unassembled WGS sequence"/>
</dbReference>